<reference evidence="2 3" key="1">
    <citation type="journal article" date="2019" name="Sci. Rep.">
        <title>Orb-weaving spider Araneus ventricosus genome elucidates the spidroin gene catalogue.</title>
        <authorList>
            <person name="Kono N."/>
            <person name="Nakamura H."/>
            <person name="Ohtoshi R."/>
            <person name="Moran D.A.P."/>
            <person name="Shinohara A."/>
            <person name="Yoshida Y."/>
            <person name="Fujiwara M."/>
            <person name="Mori M."/>
            <person name="Tomita M."/>
            <person name="Arakawa K."/>
        </authorList>
    </citation>
    <scope>NUCLEOTIDE SEQUENCE [LARGE SCALE GENOMIC DNA]</scope>
</reference>
<protein>
    <submittedName>
        <fullName evidence="2">Uncharacterized protein</fullName>
    </submittedName>
</protein>
<feature type="region of interest" description="Disordered" evidence="1">
    <location>
        <begin position="41"/>
        <end position="103"/>
    </location>
</feature>
<name>A0A4Y2WPZ6_ARAVE</name>
<accession>A0A4Y2WPZ6</accession>
<organism evidence="2 3">
    <name type="scientific">Araneus ventricosus</name>
    <name type="common">Orbweaver spider</name>
    <name type="synonym">Epeira ventricosa</name>
    <dbReference type="NCBI Taxonomy" id="182803"/>
    <lineage>
        <taxon>Eukaryota</taxon>
        <taxon>Metazoa</taxon>
        <taxon>Ecdysozoa</taxon>
        <taxon>Arthropoda</taxon>
        <taxon>Chelicerata</taxon>
        <taxon>Arachnida</taxon>
        <taxon>Araneae</taxon>
        <taxon>Araneomorphae</taxon>
        <taxon>Entelegynae</taxon>
        <taxon>Araneoidea</taxon>
        <taxon>Araneidae</taxon>
        <taxon>Araneus</taxon>
    </lineage>
</organism>
<keyword evidence="3" id="KW-1185">Reference proteome</keyword>
<proteinExistence type="predicted"/>
<evidence type="ECO:0000313" key="2">
    <source>
        <dbReference type="EMBL" id="GBO38292.1"/>
    </source>
</evidence>
<dbReference type="Proteomes" id="UP000499080">
    <property type="component" value="Unassembled WGS sequence"/>
</dbReference>
<dbReference type="AlphaFoldDB" id="A0A4Y2WPZ6"/>
<evidence type="ECO:0000256" key="1">
    <source>
        <dbReference type="SAM" id="MobiDB-lite"/>
    </source>
</evidence>
<comment type="caution">
    <text evidence="2">The sequence shown here is derived from an EMBL/GenBank/DDBJ whole genome shotgun (WGS) entry which is preliminary data.</text>
</comment>
<dbReference type="EMBL" id="BGPR01062957">
    <property type="protein sequence ID" value="GBO38292.1"/>
    <property type="molecule type" value="Genomic_DNA"/>
</dbReference>
<gene>
    <name evidence="2" type="ORF">AVEN_262994_1</name>
</gene>
<sequence>MQLLSSYYFLCIYTKGFYRAVDQQDLPQSAFPPIIKLETKGRKRGLRIPRTDDPPFLLPRPNDFGDKRKSFGRRKYPKSSPDDTQSGRPLTPGGDPIRTDHKK</sequence>
<evidence type="ECO:0000313" key="3">
    <source>
        <dbReference type="Proteomes" id="UP000499080"/>
    </source>
</evidence>